<evidence type="ECO:0000313" key="3">
    <source>
        <dbReference type="Proteomes" id="UP001138500"/>
    </source>
</evidence>
<name>A0A9W7SRS6_9PEZI</name>
<accession>A0A9W7SRS6</accession>
<proteinExistence type="predicted"/>
<keyword evidence="3" id="KW-1185">Reference proteome</keyword>
<feature type="region of interest" description="Disordered" evidence="1">
    <location>
        <begin position="389"/>
        <end position="428"/>
    </location>
</feature>
<dbReference type="OrthoDB" id="5369448at2759"/>
<feature type="compositionally biased region" description="Polar residues" evidence="1">
    <location>
        <begin position="65"/>
        <end position="81"/>
    </location>
</feature>
<sequence>MARPSKSQQFIIYGDAGIPTPDSGCQLYFGDDAADLKVAGSDSVVGGEASREEYENADDEARKTSGCTTTSISSLPESAWQTDGECGSDSPLKPQSPPIVRPSFRRPESVRRMQMSSPPPFGSRSPRHSAIRLSRAATSQSLRSAAVRGSPRPRRRISNETVELDQERKEYPLILLHITLLPVTPRWSAEAMQEILPESVLDGLRLLRSKVTDLVLQRGLLIPHPGEDYELLEERLLEALELKEERVTKCGHFRPTARESVSSISTTASSSDAAIGSSLDALSDDETLCETCRNCIFRTRSGTKAGGERWTVTVYAANGLMRASTWAVAWSDMERVDVEILPWISDDLVKRLDTKREEEEDEEIKRQGVEDERAFRKMEQETLARETLQRQEVEQRVVREPASLSAQGSGQSSQPSKKPSNTDDLPQVYRPSQIPLSVLMKNYIFLLSQDRRNVAMFFLAVIAIWIGLRTMAQPAILGLDTVANATYDTPFVEKMPALLSATSEMEYGTAVGGIETGKATGSAHTAVESEIILMADELDHGPKHHDNGTADIVTEPFNGSLKTTSIDDSIATSDSATLEELSISSRKHPGPLVAHDEAHYEMLDDAGQAHAYLYEQEDLGHSTDEDDMQMNDEIRA</sequence>
<comment type="caution">
    <text evidence="2">The sequence shown here is derived from an EMBL/GenBank/DDBJ whole genome shotgun (WGS) entry which is preliminary data.</text>
</comment>
<dbReference type="Proteomes" id="UP001138500">
    <property type="component" value="Unassembled WGS sequence"/>
</dbReference>
<organism evidence="2 3">
    <name type="scientific">Teratosphaeria destructans</name>
    <dbReference type="NCBI Taxonomy" id="418781"/>
    <lineage>
        <taxon>Eukaryota</taxon>
        <taxon>Fungi</taxon>
        <taxon>Dikarya</taxon>
        <taxon>Ascomycota</taxon>
        <taxon>Pezizomycotina</taxon>
        <taxon>Dothideomycetes</taxon>
        <taxon>Dothideomycetidae</taxon>
        <taxon>Mycosphaerellales</taxon>
        <taxon>Teratosphaeriaceae</taxon>
        <taxon>Teratosphaeria</taxon>
    </lineage>
</organism>
<protein>
    <submittedName>
        <fullName evidence="2">Pathway-specific nitrogen regulator</fullName>
    </submittedName>
</protein>
<feature type="region of interest" description="Disordered" evidence="1">
    <location>
        <begin position="42"/>
        <end position="154"/>
    </location>
</feature>
<dbReference type="AlphaFoldDB" id="A0A9W7SRS6"/>
<feature type="compositionally biased region" description="Basic and acidic residues" evidence="1">
    <location>
        <begin position="49"/>
        <end position="63"/>
    </location>
</feature>
<evidence type="ECO:0000256" key="1">
    <source>
        <dbReference type="SAM" id="MobiDB-lite"/>
    </source>
</evidence>
<reference evidence="2 3" key="1">
    <citation type="journal article" date="2018" name="IMA Fungus">
        <title>IMA Genome-F 10: Nine draft genome sequences of Claviceps purpurea s.lat., including C. arundinis, C. humidiphila, and C. cf. spartinae, pseudomolecules for the pitch canker pathogen Fusarium circinatum, draft genome of Davidsoniella eucalypti, Grosmannia galeiformis, Quambalaria eucalypti, and Teratosphaeria destructans.</title>
        <authorList>
            <person name="Wingfield B.D."/>
            <person name="Liu M."/>
            <person name="Nguyen H.D."/>
            <person name="Lane F.A."/>
            <person name="Morgan S.W."/>
            <person name="De Vos L."/>
            <person name="Wilken P.M."/>
            <person name="Duong T.A."/>
            <person name="Aylward J."/>
            <person name="Coetzee M.P."/>
            <person name="Dadej K."/>
            <person name="De Beer Z.W."/>
            <person name="Findlay W."/>
            <person name="Havenga M."/>
            <person name="Kolarik M."/>
            <person name="Menzies J.G."/>
            <person name="Naidoo K."/>
            <person name="Pochopski O."/>
            <person name="Shoukouhi P."/>
            <person name="Santana Q.C."/>
            <person name="Seifert K.A."/>
            <person name="Soal N."/>
            <person name="Steenkamp E.T."/>
            <person name="Tatham C.T."/>
            <person name="van der Nest M.A."/>
            <person name="Wingfield M.J."/>
        </authorList>
    </citation>
    <scope>NUCLEOTIDE SEQUENCE [LARGE SCALE GENOMIC DNA]</scope>
    <source>
        <strain evidence="2">CMW44962</strain>
    </source>
</reference>
<gene>
    <name evidence="2" type="ORF">Tdes44962_MAKER02872</name>
</gene>
<feature type="compositionally biased region" description="Basic and acidic residues" evidence="1">
    <location>
        <begin position="389"/>
        <end position="399"/>
    </location>
</feature>
<dbReference type="EMBL" id="RIBY02001879">
    <property type="protein sequence ID" value="KAH9827426.1"/>
    <property type="molecule type" value="Genomic_DNA"/>
</dbReference>
<evidence type="ECO:0000313" key="2">
    <source>
        <dbReference type="EMBL" id="KAH9827426.1"/>
    </source>
</evidence>
<feature type="compositionally biased region" description="Low complexity" evidence="1">
    <location>
        <begin position="400"/>
        <end position="419"/>
    </location>
</feature>
<reference evidence="2 3" key="2">
    <citation type="journal article" date="2021" name="Curr. Genet.">
        <title>Genetic response to nitrogen starvation in the aggressive Eucalyptus foliar pathogen Teratosphaeria destructans.</title>
        <authorList>
            <person name="Havenga M."/>
            <person name="Wingfield B.D."/>
            <person name="Wingfield M.J."/>
            <person name="Dreyer L.L."/>
            <person name="Roets F."/>
            <person name="Aylward J."/>
        </authorList>
    </citation>
    <scope>NUCLEOTIDE SEQUENCE [LARGE SCALE GENOMIC DNA]</scope>
    <source>
        <strain evidence="2">CMW44962</strain>
    </source>
</reference>